<dbReference type="GeneTree" id="ENSGT01030000234531"/>
<keyword evidence="2" id="KW-0677">Repeat</keyword>
<dbReference type="AlphaFoldDB" id="A0A8C6QD40"/>
<reference evidence="3" key="2">
    <citation type="submission" date="2025-09" db="UniProtKB">
        <authorList>
            <consortium name="Ensembl"/>
        </authorList>
    </citation>
    <scope>IDENTIFICATION</scope>
</reference>
<evidence type="ECO:0000313" key="4">
    <source>
        <dbReference type="Proteomes" id="UP000694381"/>
    </source>
</evidence>
<keyword evidence="1" id="KW-0433">Leucine-rich repeat</keyword>
<dbReference type="SUPFAM" id="SSF52047">
    <property type="entry name" value="RNI-like"/>
    <property type="match status" value="1"/>
</dbReference>
<dbReference type="GO" id="GO:0005737">
    <property type="term" value="C:cytoplasm"/>
    <property type="evidence" value="ECO:0007669"/>
    <property type="project" value="TreeGrafter"/>
</dbReference>
<evidence type="ECO:0000313" key="3">
    <source>
        <dbReference type="Ensembl" id="ENSNGAP00000001346.1"/>
    </source>
</evidence>
<dbReference type="Proteomes" id="UP000694381">
    <property type="component" value="Unassembled WGS sequence"/>
</dbReference>
<protein>
    <submittedName>
        <fullName evidence="3">Uncharacterized protein</fullName>
    </submittedName>
</protein>
<keyword evidence="4" id="KW-1185">Reference proteome</keyword>
<dbReference type="InterPro" id="IPR050694">
    <property type="entry name" value="LRRC14/PRAME"/>
</dbReference>
<dbReference type="Gene3D" id="3.80.10.10">
    <property type="entry name" value="Ribonuclease Inhibitor"/>
    <property type="match status" value="1"/>
</dbReference>
<dbReference type="OMA" id="ARESQCE"/>
<accession>A0A8C6QD40</accession>
<dbReference type="PANTHER" id="PTHR14224">
    <property type="entry name" value="SIMILAR TO PREFERENTIALLY EXPRESSED ANTIGEN IN MELANOMA-LIKE 3"/>
    <property type="match status" value="1"/>
</dbReference>
<reference evidence="3" key="1">
    <citation type="submission" date="2025-08" db="UniProtKB">
        <authorList>
            <consortium name="Ensembl"/>
        </authorList>
    </citation>
    <scope>IDENTIFICATION</scope>
</reference>
<proteinExistence type="predicted"/>
<evidence type="ECO:0000256" key="1">
    <source>
        <dbReference type="ARBA" id="ARBA00022614"/>
    </source>
</evidence>
<name>A0A8C6QD40_NANGA</name>
<sequence length="464" mass="52757">RKMDHKEPDTLFDLATQSLLSNERAAIHALGVMPRKLFVPFFNAAFLGGHKNILMATVKMWPFPCLHMGTLKARESQCELVKTMVESLQVLPAQDSASWNPKLRILDLRENAVCRNVCPESHEKSHTCFHSCAYFEHTAQNTEAQCNVANAQSEVQSSRHSVQLIVDLSLDGTLRERTFFSLLLNKVEQSLGSLHLCCRDLKINKLYNCKNTLRFLNLKCVNHLAVEIATLNEVTKLLSLVFQLDKLSLSKITCTSFNGKAFKDFTAHLNHMSKLKELTLSSFCLTDHIGNLLRGLPLPLDCLSLPLSGLSSNDFKFLSQCPQTNYLTLLNLSDNRIFWGDCEPFQDLLEKVSGTLRHLEIDHCLITDSVMSVIIPALSHCSQLRVFSFASNPITMSMLTRILHHLTHLTELKYVVYPIPVHCFLFWPFQDRLDIQQLADVQVQLKRLLTAAQRTDMKWITYSD</sequence>
<organism evidence="3 4">
    <name type="scientific">Nannospalax galili</name>
    <name type="common">Northern Israeli blind subterranean mole rat</name>
    <name type="synonym">Spalax galili</name>
    <dbReference type="NCBI Taxonomy" id="1026970"/>
    <lineage>
        <taxon>Eukaryota</taxon>
        <taxon>Metazoa</taxon>
        <taxon>Chordata</taxon>
        <taxon>Craniata</taxon>
        <taxon>Vertebrata</taxon>
        <taxon>Euteleostomi</taxon>
        <taxon>Mammalia</taxon>
        <taxon>Eutheria</taxon>
        <taxon>Euarchontoglires</taxon>
        <taxon>Glires</taxon>
        <taxon>Rodentia</taxon>
        <taxon>Myomorpha</taxon>
        <taxon>Muroidea</taxon>
        <taxon>Spalacidae</taxon>
        <taxon>Spalacinae</taxon>
        <taxon>Nannospalax</taxon>
    </lineage>
</organism>
<dbReference type="InterPro" id="IPR032675">
    <property type="entry name" value="LRR_dom_sf"/>
</dbReference>
<evidence type="ECO:0000256" key="2">
    <source>
        <dbReference type="ARBA" id="ARBA00022737"/>
    </source>
</evidence>
<dbReference type="PANTHER" id="PTHR14224:SF92">
    <property type="entry name" value="EXPRESSED SEQUENCE AV320801-RELATED"/>
    <property type="match status" value="1"/>
</dbReference>
<gene>
    <name evidence="3" type="primary">LOC103724734</name>
</gene>
<dbReference type="Ensembl" id="ENSNGAT00000001367.1">
    <property type="protein sequence ID" value="ENSNGAP00000001346.1"/>
    <property type="gene ID" value="ENSNGAG00000001001.1"/>
</dbReference>